<dbReference type="PANTHER" id="PTHR30065:SF8">
    <property type="entry name" value="FLAGELLAR BIOSYNTHETIC PROTEIN FLIR"/>
    <property type="match status" value="1"/>
</dbReference>
<name>A0A246JFG4_9BURK</name>
<dbReference type="GO" id="GO:0005886">
    <property type="term" value="C:plasma membrane"/>
    <property type="evidence" value="ECO:0007669"/>
    <property type="project" value="UniProtKB-SubCell"/>
</dbReference>
<comment type="subcellular location">
    <subcellularLocation>
        <location evidence="10">Cell membrane</location>
        <topology evidence="10">Multi-pass membrane protein</topology>
    </subcellularLocation>
    <subcellularLocation>
        <location evidence="10">Bacterial flagellum basal body</location>
    </subcellularLocation>
</comment>
<evidence type="ECO:0000256" key="1">
    <source>
        <dbReference type="ARBA" id="ARBA00002578"/>
    </source>
</evidence>
<dbReference type="GO" id="GO:0044780">
    <property type="term" value="P:bacterial-type flagellum assembly"/>
    <property type="evidence" value="ECO:0007669"/>
    <property type="project" value="UniProtKB-UniRule"/>
</dbReference>
<dbReference type="GO" id="GO:0009425">
    <property type="term" value="C:bacterial-type flagellum basal body"/>
    <property type="evidence" value="ECO:0007669"/>
    <property type="project" value="UniProtKB-SubCell"/>
</dbReference>
<keyword evidence="6 10" id="KW-1133">Transmembrane helix</keyword>
<evidence type="ECO:0000256" key="8">
    <source>
        <dbReference type="ARBA" id="ARBA00023143"/>
    </source>
</evidence>
<organism evidence="11 12">
    <name type="scientific">Roseateles aquatilis</name>
    <dbReference type="NCBI Taxonomy" id="431061"/>
    <lineage>
        <taxon>Bacteria</taxon>
        <taxon>Pseudomonadati</taxon>
        <taxon>Pseudomonadota</taxon>
        <taxon>Betaproteobacteria</taxon>
        <taxon>Burkholderiales</taxon>
        <taxon>Sphaerotilaceae</taxon>
        <taxon>Roseateles</taxon>
    </lineage>
</organism>
<evidence type="ECO:0000256" key="3">
    <source>
        <dbReference type="ARBA" id="ARBA00021717"/>
    </source>
</evidence>
<keyword evidence="4 10" id="KW-1003">Cell membrane</keyword>
<dbReference type="AlphaFoldDB" id="A0A246JFG4"/>
<evidence type="ECO:0000256" key="7">
    <source>
        <dbReference type="ARBA" id="ARBA00023136"/>
    </source>
</evidence>
<proteinExistence type="inferred from homology"/>
<evidence type="ECO:0000256" key="5">
    <source>
        <dbReference type="ARBA" id="ARBA00022692"/>
    </source>
</evidence>
<keyword evidence="7 10" id="KW-0472">Membrane</keyword>
<dbReference type="RefSeq" id="WP_088384497.1">
    <property type="nucleotide sequence ID" value="NZ_NIOF01000003.1"/>
</dbReference>
<comment type="function">
    <text evidence="1 10">Role in flagellar biosynthesis.</text>
</comment>
<accession>A0A246JFG4</accession>
<feature type="transmembrane region" description="Helical" evidence="10">
    <location>
        <begin position="12"/>
        <end position="33"/>
    </location>
</feature>
<feature type="transmembrane region" description="Helical" evidence="10">
    <location>
        <begin position="130"/>
        <end position="149"/>
    </location>
</feature>
<dbReference type="InterPro" id="IPR002010">
    <property type="entry name" value="T3SS_IM_R"/>
</dbReference>
<dbReference type="NCBIfam" id="TIGR01400">
    <property type="entry name" value="fliR"/>
    <property type="match status" value="1"/>
</dbReference>
<dbReference type="GO" id="GO:0006605">
    <property type="term" value="P:protein targeting"/>
    <property type="evidence" value="ECO:0007669"/>
    <property type="project" value="UniProtKB-UniRule"/>
</dbReference>
<evidence type="ECO:0000256" key="6">
    <source>
        <dbReference type="ARBA" id="ARBA00022989"/>
    </source>
</evidence>
<keyword evidence="5 10" id="KW-0812">Transmembrane</keyword>
<dbReference type="PRINTS" id="PR00953">
    <property type="entry name" value="TYPE3IMRPROT"/>
</dbReference>
<evidence type="ECO:0000256" key="9">
    <source>
        <dbReference type="NCBIfam" id="TIGR01400"/>
    </source>
</evidence>
<evidence type="ECO:0000256" key="2">
    <source>
        <dbReference type="ARBA" id="ARBA00009772"/>
    </source>
</evidence>
<dbReference type="InterPro" id="IPR006303">
    <property type="entry name" value="FliR"/>
</dbReference>
<dbReference type="PANTHER" id="PTHR30065">
    <property type="entry name" value="FLAGELLAR BIOSYNTHETIC PROTEIN FLIR"/>
    <property type="match status" value="1"/>
</dbReference>
<keyword evidence="11" id="KW-0282">Flagellum</keyword>
<keyword evidence="11" id="KW-0966">Cell projection</keyword>
<keyword evidence="12" id="KW-1185">Reference proteome</keyword>
<reference evidence="11 12" key="1">
    <citation type="journal article" date="2008" name="Int. J. Syst. Evol. Microbiol.">
        <title>Description of Roseateles aquatilis sp. nov. and Roseateles terrae sp. nov., in the class Betaproteobacteria, and emended description of the genus Roseateles.</title>
        <authorList>
            <person name="Gomila M."/>
            <person name="Bowien B."/>
            <person name="Falsen E."/>
            <person name="Moore E.R."/>
            <person name="Lalucat J."/>
        </authorList>
    </citation>
    <scope>NUCLEOTIDE SEQUENCE [LARGE SCALE GENOMIC DNA]</scope>
    <source>
        <strain evidence="11 12">CCUG 48205</strain>
    </source>
</reference>
<dbReference type="Proteomes" id="UP000197468">
    <property type="component" value="Unassembled WGS sequence"/>
</dbReference>
<keyword evidence="8 10" id="KW-0975">Bacterial flagellum</keyword>
<dbReference type="EMBL" id="NIOF01000003">
    <property type="protein sequence ID" value="OWQ91268.1"/>
    <property type="molecule type" value="Genomic_DNA"/>
</dbReference>
<sequence length="254" mass="27551">MLTFSEAQLLAWINPILWPFVRTLALFAGMPVFSQRNVPARVRIGLALFIAVAAQPSLPAMPVIPLDSLPQILTVIAQQVLIGLAMGFAVRLVFASLEFAGELIGLQMGLNFAGFFDPSSGAQGTSTSRFLGTMVAFLFVAINGHLMLINSLVESFQAFPVGEEPFRFLRVAQPQVWGAEVFRMGLWIALPLITMLLFVNLVLGIISRVAPQLNVFSVGFPLTVSIGLVGLVATLPLMHQPFMVALERLLAAFN</sequence>
<dbReference type="Pfam" id="PF01311">
    <property type="entry name" value="Bac_export_1"/>
    <property type="match status" value="1"/>
</dbReference>
<evidence type="ECO:0000313" key="12">
    <source>
        <dbReference type="Proteomes" id="UP000197468"/>
    </source>
</evidence>
<comment type="caution">
    <text evidence="11">The sequence shown here is derived from an EMBL/GenBank/DDBJ whole genome shotgun (WGS) entry which is preliminary data.</text>
</comment>
<feature type="transmembrane region" description="Helical" evidence="10">
    <location>
        <begin position="184"/>
        <end position="206"/>
    </location>
</feature>
<evidence type="ECO:0000256" key="4">
    <source>
        <dbReference type="ARBA" id="ARBA00022475"/>
    </source>
</evidence>
<comment type="similarity">
    <text evidence="2 10">Belongs to the FliR/MopE/SpaR family.</text>
</comment>
<feature type="transmembrane region" description="Helical" evidence="10">
    <location>
        <begin position="218"/>
        <end position="238"/>
    </location>
</feature>
<evidence type="ECO:0000313" key="11">
    <source>
        <dbReference type="EMBL" id="OWQ91268.1"/>
    </source>
</evidence>
<gene>
    <name evidence="11" type="primary">fliR</name>
    <name evidence="11" type="ORF">CDN99_08810</name>
</gene>
<feature type="transmembrane region" description="Helical" evidence="10">
    <location>
        <begin position="72"/>
        <end position="94"/>
    </location>
</feature>
<protein>
    <recommendedName>
        <fullName evidence="3 9">Flagellar biosynthetic protein FliR</fullName>
    </recommendedName>
</protein>
<dbReference type="OrthoDB" id="9797790at2"/>
<keyword evidence="11" id="KW-0969">Cilium</keyword>
<evidence type="ECO:0000256" key="10">
    <source>
        <dbReference type="RuleBase" id="RU362071"/>
    </source>
</evidence>
<feature type="transmembrane region" description="Helical" evidence="10">
    <location>
        <begin position="45"/>
        <end position="66"/>
    </location>
</feature>